<keyword evidence="3" id="KW-0614">Plasmid</keyword>
<evidence type="ECO:0000256" key="2">
    <source>
        <dbReference type="SAM" id="Phobius"/>
    </source>
</evidence>
<dbReference type="Proteomes" id="UP000679498">
    <property type="component" value="Plasmid p4"/>
</dbReference>
<keyword evidence="4" id="KW-1185">Reference proteome</keyword>
<evidence type="ECO:0000313" key="3">
    <source>
        <dbReference type="EMBL" id="QWB31956.1"/>
    </source>
</evidence>
<evidence type="ECO:0000313" key="4">
    <source>
        <dbReference type="Proteomes" id="UP000679498"/>
    </source>
</evidence>
<feature type="transmembrane region" description="Helical" evidence="2">
    <location>
        <begin position="279"/>
        <end position="296"/>
    </location>
</feature>
<name>A0ABX8GEW2_EXIAC</name>
<protein>
    <submittedName>
        <fullName evidence="3">Uncharacterized protein</fullName>
    </submittedName>
</protein>
<feature type="region of interest" description="Disordered" evidence="1">
    <location>
        <begin position="237"/>
        <end position="271"/>
    </location>
</feature>
<reference evidence="3 4" key="1">
    <citation type="submission" date="2021-05" db="EMBL/GenBank/DDBJ databases">
        <title>Biocontrol using Exiguobacterium acetylicum SI17 against litchi downy blight caused by Peronophythora litchii.</title>
        <authorList>
            <person name="Zheng L."/>
        </authorList>
    </citation>
    <scope>NUCLEOTIDE SEQUENCE [LARGE SCALE GENOMIC DNA]</scope>
    <source>
        <strain evidence="3 4">SI17</strain>
        <plasmid evidence="3 4">p4</plasmid>
    </source>
</reference>
<accession>A0ABX8GEW2</accession>
<dbReference type="GeneID" id="88813503"/>
<keyword evidence="2" id="KW-1133">Transmembrane helix</keyword>
<proteinExistence type="predicted"/>
<gene>
    <name evidence="3" type="ORF">KKI46_17505</name>
</gene>
<keyword evidence="2" id="KW-0812">Transmembrane</keyword>
<sequence>MSNFTYTLNRYFNVEVRGQEILILVPSDRLHSENVIDIKRGIKRIVIDHKIENNLLIPDDVTAKGSYTWFTYDVSHFYPMDRLREYNDFKDKLPFFYSILELASQQEKGEIDIIWERINFLIDEVEKNVKVMMYSTKDIENYVSDQKPLVEIVKSIIISTVTILNDTERLPQRKDFIFSEDETSIDFVEQLYPLTSISDIRMLIDSFSLDFEESNEVESSDEFESIPAKKKFFSKDKIKPKKKNIEPSQKPQRNKKIKTINRNTDDTNKKKMKKGDRNLLIAGIVMVLCIMVSFITPDSSSKPEAKKSIPTEHYKLDEKSSYFKGSESKAVQNAIVRAYRLAYNQNYQDAYKAIQPIDKRDLSSADLQLVIDVYFTQKKIAVLLDEAPVKEVANDIILFLIKKDKIDALPELTKGMKSNNVYIDFEKAYVTGDYEKVISLMDKVEINGRKENQIVEAYLELNRVDDANKFAQKVGNPDLFQKIEGYQ</sequence>
<evidence type="ECO:0000256" key="1">
    <source>
        <dbReference type="SAM" id="MobiDB-lite"/>
    </source>
</evidence>
<dbReference type="RefSeq" id="WP_214814105.1">
    <property type="nucleotide sequence ID" value="NZ_CP075901.1"/>
</dbReference>
<geneLocation type="plasmid" evidence="3 4">
    <name>p4</name>
</geneLocation>
<organism evidence="3 4">
    <name type="scientific">Exiguobacterium acetylicum</name>
    <name type="common">Brevibacterium acetylicum</name>
    <dbReference type="NCBI Taxonomy" id="41170"/>
    <lineage>
        <taxon>Bacteria</taxon>
        <taxon>Bacillati</taxon>
        <taxon>Bacillota</taxon>
        <taxon>Bacilli</taxon>
        <taxon>Bacillales</taxon>
        <taxon>Bacillales Family XII. Incertae Sedis</taxon>
        <taxon>Exiguobacterium</taxon>
    </lineage>
</organism>
<dbReference type="EMBL" id="CP075901">
    <property type="protein sequence ID" value="QWB31956.1"/>
    <property type="molecule type" value="Genomic_DNA"/>
</dbReference>
<keyword evidence="2" id="KW-0472">Membrane</keyword>